<dbReference type="InterPro" id="IPR049278">
    <property type="entry name" value="MS_channel_C"/>
</dbReference>
<gene>
    <name evidence="14" type="primary">mscK_2</name>
    <name evidence="14" type="ORF">Poly51_27240</name>
</gene>
<comment type="caution">
    <text evidence="14">The sequence shown here is derived from an EMBL/GenBank/DDBJ whole genome shotgun (WGS) entry which is preliminary data.</text>
</comment>
<evidence type="ECO:0000259" key="11">
    <source>
        <dbReference type="Pfam" id="PF12795"/>
    </source>
</evidence>
<feature type="domain" description="Mechanosensitive ion channel MscS porin" evidence="11">
    <location>
        <begin position="90"/>
        <end position="316"/>
    </location>
</feature>
<evidence type="ECO:0000256" key="8">
    <source>
        <dbReference type="SAM" id="Phobius"/>
    </source>
</evidence>
<dbReference type="SUPFAM" id="SSF82861">
    <property type="entry name" value="Mechanosensitive channel protein MscS (YggB), transmembrane region"/>
    <property type="match status" value="1"/>
</dbReference>
<feature type="transmembrane region" description="Helical" evidence="8">
    <location>
        <begin position="915"/>
        <end position="934"/>
    </location>
</feature>
<dbReference type="InterPro" id="IPR011066">
    <property type="entry name" value="MscS_channel_C_sf"/>
</dbReference>
<dbReference type="InterPro" id="IPR025692">
    <property type="entry name" value="MscS_IM_dom1"/>
</dbReference>
<dbReference type="GO" id="GO:0008381">
    <property type="term" value="F:mechanosensitive monoatomic ion channel activity"/>
    <property type="evidence" value="ECO:0007669"/>
    <property type="project" value="UniProtKB-ARBA"/>
</dbReference>
<evidence type="ECO:0000313" key="15">
    <source>
        <dbReference type="Proteomes" id="UP000318288"/>
    </source>
</evidence>
<dbReference type="SUPFAM" id="SSF82689">
    <property type="entry name" value="Mechanosensitive channel protein MscS (YggB), C-terminal domain"/>
    <property type="match status" value="1"/>
</dbReference>
<evidence type="ECO:0000256" key="4">
    <source>
        <dbReference type="ARBA" id="ARBA00022692"/>
    </source>
</evidence>
<name>A0A5C6F8T9_9BACT</name>
<comment type="similarity">
    <text evidence="2">Belongs to the MscS (TC 1.A.23) family.</text>
</comment>
<evidence type="ECO:0000259" key="12">
    <source>
        <dbReference type="Pfam" id="PF21082"/>
    </source>
</evidence>
<evidence type="ECO:0000256" key="5">
    <source>
        <dbReference type="ARBA" id="ARBA00022989"/>
    </source>
</evidence>
<feature type="transmembrane region" description="Helical" evidence="8">
    <location>
        <begin position="687"/>
        <end position="707"/>
    </location>
</feature>
<dbReference type="SUPFAM" id="SSF81665">
    <property type="entry name" value="Calcium ATPase, transmembrane domain M"/>
    <property type="match status" value="1"/>
</dbReference>
<dbReference type="InterPro" id="IPR049142">
    <property type="entry name" value="MS_channel_1st"/>
</dbReference>
<evidence type="ECO:0000259" key="9">
    <source>
        <dbReference type="Pfam" id="PF00924"/>
    </source>
</evidence>
<dbReference type="Pfam" id="PF12794">
    <property type="entry name" value="MscS_TM"/>
    <property type="match status" value="1"/>
</dbReference>
<dbReference type="InterPro" id="IPR011014">
    <property type="entry name" value="MscS_channel_TM-2"/>
</dbReference>
<feature type="coiled-coil region" evidence="7">
    <location>
        <begin position="274"/>
        <end position="301"/>
    </location>
</feature>
<dbReference type="PANTHER" id="PTHR30347:SF1">
    <property type="entry name" value="MECHANOSENSITIVE CHANNEL MSCK"/>
    <property type="match status" value="1"/>
</dbReference>
<feature type="transmembrane region" description="Helical" evidence="8">
    <location>
        <begin position="986"/>
        <end position="1016"/>
    </location>
</feature>
<keyword evidence="6 8" id="KW-0472">Membrane</keyword>
<dbReference type="Gene3D" id="2.30.30.60">
    <property type="match status" value="1"/>
</dbReference>
<feature type="transmembrane region" description="Helical" evidence="8">
    <location>
        <begin position="574"/>
        <end position="601"/>
    </location>
</feature>
<dbReference type="Proteomes" id="UP000318288">
    <property type="component" value="Unassembled WGS sequence"/>
</dbReference>
<keyword evidence="15" id="KW-1185">Reference proteome</keyword>
<dbReference type="Gene3D" id="1.10.287.1260">
    <property type="match status" value="1"/>
</dbReference>
<evidence type="ECO:0000313" key="14">
    <source>
        <dbReference type="EMBL" id="TWU56807.1"/>
    </source>
</evidence>
<sequence>MNSQKIPRHRSMKTLLISTRSIHRKTAFAVVFLFACTTSIAIGQEALVLPNDNEIQAAASAKKDAATDASAETVVPDQVTPAKIKELQTQIESATDLDDAAKAAVSSVLLQATEELTRSAKFEATAKQDRTAVQAVPSRLETLEAEIEATKDKSLQLPPPTATLTELESRVASLLAQTQEARNRLTTLQSDLTRRVDRRKQIALLQASHAQRVTEAEQQLAVDSPSGESPWAASARRLLQLAKLQSLALELPAYQWELARYDAEQAVDLPDMKVKQAQSEVESAEAAIAALNQRIDTMRKSQARSRVNDLSKLAESIESPELRTLALRNTELAEEDETVVSNIGKVSADAETARKRFDDLRIVEERTRERFSRIGMSGAIGLELRKQLSLLPDVREIHRQGLTRQELMRDVELKRLNYEDDADAAESESLDPNASGLEKQIQSDYLTTLQSLSKNYNKYFQQLSELDFAENHLIVASEEYRTFLNEHVLWIRSNGFFDWQSITDAVEGFSEIARPASWADVGRSIWIDAFTRPWLYGLGSLALLLMMPARYRGRKQLIEFGKIAERPTCTEFSVTVRAAMMTVIMAIVWPAVLLFLGWRLIASPLSVHFPMSVGRGLVATAAVLMLLNVVRHACREHGLAASHFGWPARVTDLLRRTMRMQRFLLLPFVFVVTMLRELGGLDTNNALERLCMACSLVILAWALYQILHPRHGAMAEYLRRNPNAWFARTSNLWTWAIILFPCIMTLLIVSGFYYTATELTWRFWHTIWLAVTLVAIRAFAIRALQINHRRVRIQKMKERRAAQAQLHAAALAAGNAPAGSAPAAPVEQAVTSESLSLESEHDALRVNSEQVLRILHSSLLMSGLVLMWLLWSGLFPAFGILDQVKLWDTEREVVVETPAADGGMTRTTETRIENITLINVLAAVVIAVVTFTLVRNVPGLIEIAILQRLPLEASFKFAIVTMTRYAILVVGILLSSSAIGASWAKLQWLVAALTVGLGFGLQEIFGNFVSGIIILWERPIRIGDVVTLDGVSGTVSRIQMRATTISDWDRKEYIVPNKDFVTGRLLNWTRSDQVSRIVIPIGVAYGSDVRKALTLLLQVAAEHPRILNEPPASATFDNFGDSTLNLSMRCFIPNLDGRLDTISELNLAIDDTFAQAGIEIAFPQQDLHIRSAPDGWQLPTPSQPTDT</sequence>
<feature type="transmembrane region" description="Helical" evidence="8">
    <location>
        <begin position="732"/>
        <end position="754"/>
    </location>
</feature>
<evidence type="ECO:0000256" key="2">
    <source>
        <dbReference type="ARBA" id="ARBA00008017"/>
    </source>
</evidence>
<organism evidence="14 15">
    <name type="scientific">Rubripirellula tenax</name>
    <dbReference type="NCBI Taxonomy" id="2528015"/>
    <lineage>
        <taxon>Bacteria</taxon>
        <taxon>Pseudomonadati</taxon>
        <taxon>Planctomycetota</taxon>
        <taxon>Planctomycetia</taxon>
        <taxon>Pirellulales</taxon>
        <taxon>Pirellulaceae</taxon>
        <taxon>Rubripirellula</taxon>
    </lineage>
</organism>
<keyword evidence="4 8" id="KW-0812">Transmembrane</keyword>
<protein>
    <submittedName>
        <fullName evidence="14">Mechanosensitive channel MscK</fullName>
    </submittedName>
</protein>
<feature type="domain" description="Mechanosensitive ion channel transmembrane helices 2/3" evidence="13">
    <location>
        <begin position="961"/>
        <end position="1002"/>
    </location>
</feature>
<feature type="transmembrane region" description="Helical" evidence="8">
    <location>
        <begin position="613"/>
        <end position="630"/>
    </location>
</feature>
<dbReference type="InterPro" id="IPR006685">
    <property type="entry name" value="MscS_channel_2nd"/>
</dbReference>
<dbReference type="InterPro" id="IPR052702">
    <property type="entry name" value="MscS-like_channel"/>
</dbReference>
<comment type="subcellular location">
    <subcellularLocation>
        <location evidence="1">Cell membrane</location>
        <topology evidence="1">Multi-pass membrane protein</topology>
    </subcellularLocation>
</comment>
<evidence type="ECO:0000259" key="10">
    <source>
        <dbReference type="Pfam" id="PF12794"/>
    </source>
</evidence>
<feature type="domain" description="Mechanosensitive ion channel inner membrane" evidence="10">
    <location>
        <begin position="533"/>
        <end position="887"/>
    </location>
</feature>
<dbReference type="InterPro" id="IPR023298">
    <property type="entry name" value="ATPase_P-typ_TM_dom_sf"/>
</dbReference>
<keyword evidence="3" id="KW-1003">Cell membrane</keyword>
<keyword evidence="5 8" id="KW-1133">Transmembrane helix</keyword>
<evidence type="ECO:0000256" key="6">
    <source>
        <dbReference type="ARBA" id="ARBA00023136"/>
    </source>
</evidence>
<feature type="domain" description="Mechanosensitive ion channel MscS C-terminal" evidence="12">
    <location>
        <begin position="1077"/>
        <end position="1160"/>
    </location>
</feature>
<feature type="transmembrane region" description="Helical" evidence="8">
    <location>
        <begin position="766"/>
        <end position="784"/>
    </location>
</feature>
<evidence type="ECO:0000256" key="7">
    <source>
        <dbReference type="SAM" id="Coils"/>
    </source>
</evidence>
<dbReference type="InterPro" id="IPR010920">
    <property type="entry name" value="LSM_dom_sf"/>
</dbReference>
<evidence type="ECO:0000256" key="1">
    <source>
        <dbReference type="ARBA" id="ARBA00004651"/>
    </source>
</evidence>
<dbReference type="Pfam" id="PF21082">
    <property type="entry name" value="MS_channel_3rd"/>
    <property type="match status" value="1"/>
</dbReference>
<feature type="transmembrane region" description="Helical" evidence="8">
    <location>
        <begin position="859"/>
        <end position="881"/>
    </location>
</feature>
<feature type="transmembrane region" description="Helical" evidence="8">
    <location>
        <begin position="663"/>
        <end position="681"/>
    </location>
</feature>
<feature type="coiled-coil region" evidence="7">
    <location>
        <begin position="164"/>
        <end position="191"/>
    </location>
</feature>
<proteinExistence type="inferred from homology"/>
<feature type="domain" description="Mechanosensitive ion channel MscS" evidence="9">
    <location>
        <begin position="1004"/>
        <end position="1070"/>
    </location>
</feature>
<dbReference type="GO" id="GO:0005886">
    <property type="term" value="C:plasma membrane"/>
    <property type="evidence" value="ECO:0007669"/>
    <property type="project" value="UniProtKB-SubCell"/>
</dbReference>
<feature type="transmembrane region" description="Helical" evidence="8">
    <location>
        <begin position="534"/>
        <end position="553"/>
    </location>
</feature>
<dbReference type="SUPFAM" id="SSF50182">
    <property type="entry name" value="Sm-like ribonucleoproteins"/>
    <property type="match status" value="1"/>
</dbReference>
<reference evidence="14 15" key="1">
    <citation type="submission" date="2019-02" db="EMBL/GenBank/DDBJ databases">
        <title>Deep-cultivation of Planctomycetes and their phenomic and genomic characterization uncovers novel biology.</title>
        <authorList>
            <person name="Wiegand S."/>
            <person name="Jogler M."/>
            <person name="Boedeker C."/>
            <person name="Pinto D."/>
            <person name="Vollmers J."/>
            <person name="Rivas-Marin E."/>
            <person name="Kohn T."/>
            <person name="Peeters S.H."/>
            <person name="Heuer A."/>
            <person name="Rast P."/>
            <person name="Oberbeckmann S."/>
            <person name="Bunk B."/>
            <person name="Jeske O."/>
            <person name="Meyerdierks A."/>
            <person name="Storesund J.E."/>
            <person name="Kallscheuer N."/>
            <person name="Luecker S."/>
            <person name="Lage O.M."/>
            <person name="Pohl T."/>
            <person name="Merkel B.J."/>
            <person name="Hornburger P."/>
            <person name="Mueller R.-W."/>
            <person name="Bruemmer F."/>
            <person name="Labrenz M."/>
            <person name="Spormann A.M."/>
            <person name="Op Den Camp H."/>
            <person name="Overmann J."/>
            <person name="Amann R."/>
            <person name="Jetten M.S.M."/>
            <person name="Mascher T."/>
            <person name="Medema M.H."/>
            <person name="Devos D.P."/>
            <person name="Kaster A.-K."/>
            <person name="Ovreas L."/>
            <person name="Rohde M."/>
            <person name="Galperin M.Y."/>
            <person name="Jogler C."/>
        </authorList>
    </citation>
    <scope>NUCLEOTIDE SEQUENCE [LARGE SCALE GENOMIC DNA]</scope>
    <source>
        <strain evidence="14 15">Poly51</strain>
    </source>
</reference>
<dbReference type="PANTHER" id="PTHR30347">
    <property type="entry name" value="POTASSIUM CHANNEL RELATED"/>
    <property type="match status" value="1"/>
</dbReference>
<evidence type="ECO:0000256" key="3">
    <source>
        <dbReference type="ARBA" id="ARBA00022475"/>
    </source>
</evidence>
<dbReference type="InterPro" id="IPR023408">
    <property type="entry name" value="MscS_beta-dom_sf"/>
</dbReference>
<dbReference type="EMBL" id="SJPW01000003">
    <property type="protein sequence ID" value="TWU56807.1"/>
    <property type="molecule type" value="Genomic_DNA"/>
</dbReference>
<keyword evidence="7" id="KW-0175">Coiled coil</keyword>
<dbReference type="Pfam" id="PF12795">
    <property type="entry name" value="MscS_porin"/>
    <property type="match status" value="1"/>
</dbReference>
<dbReference type="Pfam" id="PF00924">
    <property type="entry name" value="MS_channel_2nd"/>
    <property type="match status" value="1"/>
</dbReference>
<dbReference type="Pfam" id="PF21088">
    <property type="entry name" value="MS_channel_1st"/>
    <property type="match status" value="1"/>
</dbReference>
<accession>A0A5C6F8T9</accession>
<evidence type="ECO:0000259" key="13">
    <source>
        <dbReference type="Pfam" id="PF21088"/>
    </source>
</evidence>
<dbReference type="InterPro" id="IPR024393">
    <property type="entry name" value="MscS_porin"/>
</dbReference>
<dbReference type="Gene3D" id="3.30.70.100">
    <property type="match status" value="1"/>
</dbReference>
<dbReference type="AlphaFoldDB" id="A0A5C6F8T9"/>